<sequence>MHISKLSKKIFIPLLILLCFLTFLLVRVLTYSYFINRRFRACTNTIFTADVSANPLNLHYTLAYPESTGIKDYSLSLGAFDPTQLSAQKILLENRRNLINSFPTKDLSPDNQLTQQILSLYYETQLLPANQYLLDETLSPSLGTQAQLPVLLAEYTFRNKDDVQNYLKMLTSVDTYFESILTFEKQKAKNGTFMSDTTVDRIIDQCSAFIQNPEDNYLDSVFSEKIQSLSGISDQKKAAYQKLHHQILTGQVLPAYQSLIDGLSLLKGSGKNPGGLCQFTGGSAYYEYLIKSSCGVYDTVPEIQSRLIRQFQTDLSAASQLMGDNTATQAFASEVFLPIINTQTGGNASKALTFSAGLIDTASGLSFTSTPASAEGSPEQILKTLQKQIQNDFPDAPSTSYEVKYVHPDLEEHLSPAFYLTPPIDTLSPNDIYINRHANMGGLELYTTLAHEGFPGHLYQTISFAASSPDPVRHLLPMGGYVEGWATYAESFAYRYYQPETTDGQFAWLNRSLNLCIMSLLDTGIHYNGWNQARCATFLSQLGVTDTAIQQEIYQVIVEDPANYLKYYLGCLQFLDLQQEARELAGDAFNLRDFHKKVLAIGPCQFPVLKQAVITSYSS</sequence>
<evidence type="ECO:0000313" key="1">
    <source>
        <dbReference type="EMBL" id="RXS76440.1"/>
    </source>
</evidence>
<dbReference type="InterPro" id="IPR010281">
    <property type="entry name" value="DUF885"/>
</dbReference>
<dbReference type="PANTHER" id="PTHR33361:SF2">
    <property type="entry name" value="DUF885 DOMAIN-CONTAINING PROTEIN"/>
    <property type="match status" value="1"/>
</dbReference>
<keyword evidence="2" id="KW-1185">Reference proteome</keyword>
<dbReference type="EMBL" id="SDKC01000001">
    <property type="protein sequence ID" value="RXS76440.1"/>
    <property type="molecule type" value="Genomic_DNA"/>
</dbReference>
<proteinExistence type="predicted"/>
<dbReference type="PANTHER" id="PTHR33361">
    <property type="entry name" value="GLR0591 PROTEIN"/>
    <property type="match status" value="1"/>
</dbReference>
<gene>
    <name evidence="1" type="ORF">ETP43_15340</name>
</gene>
<accession>A0A4Q1RKX0</accession>
<name>A0A4Q1RKX0_9FIRM</name>
<dbReference type="Proteomes" id="UP000290106">
    <property type="component" value="Unassembled WGS sequence"/>
</dbReference>
<protein>
    <submittedName>
        <fullName evidence="1">DUF885 domain-containing protein</fullName>
    </submittedName>
</protein>
<dbReference type="AlphaFoldDB" id="A0A4Q1RKX0"/>
<dbReference type="RefSeq" id="WP_129259112.1">
    <property type="nucleotide sequence ID" value="NZ_SDKC01000001.1"/>
</dbReference>
<evidence type="ECO:0000313" key="2">
    <source>
        <dbReference type="Proteomes" id="UP000290106"/>
    </source>
</evidence>
<dbReference type="Pfam" id="PF05960">
    <property type="entry name" value="DUF885"/>
    <property type="match status" value="1"/>
</dbReference>
<reference evidence="1 2" key="1">
    <citation type="submission" date="2019-01" db="EMBL/GenBank/DDBJ databases">
        <title>Blautia sp. nov. KGMB01111 isolated human feces.</title>
        <authorList>
            <person name="Park J.-E."/>
            <person name="Kim J.-S."/>
            <person name="Park S.-H."/>
        </authorList>
    </citation>
    <scope>NUCLEOTIDE SEQUENCE [LARGE SCALE GENOMIC DNA]</scope>
    <source>
        <strain evidence="1 2">KGMB01111</strain>
    </source>
</reference>
<comment type="caution">
    <text evidence="1">The sequence shown here is derived from an EMBL/GenBank/DDBJ whole genome shotgun (WGS) entry which is preliminary data.</text>
</comment>
<organism evidence="1 2">
    <name type="scientific">Blautia faecicola</name>
    <dbReference type="NCBI Taxonomy" id="2509240"/>
    <lineage>
        <taxon>Bacteria</taxon>
        <taxon>Bacillati</taxon>
        <taxon>Bacillota</taxon>
        <taxon>Clostridia</taxon>
        <taxon>Lachnospirales</taxon>
        <taxon>Lachnospiraceae</taxon>
        <taxon>Blautia</taxon>
    </lineage>
</organism>
<dbReference type="OrthoDB" id="9760040at2"/>